<dbReference type="Proteomes" id="UP000077069">
    <property type="component" value="Unassembled WGS sequence"/>
</dbReference>
<reference evidence="1 2" key="1">
    <citation type="submission" date="2016-05" db="EMBL/GenBank/DDBJ databases">
        <title>Comparative analysis of secretome profiles of manganese(II)-oxidizing ascomycete fungi.</title>
        <authorList>
            <consortium name="DOE Joint Genome Institute"/>
            <person name="Zeiner C.A."/>
            <person name="Purvine S.O."/>
            <person name="Zink E.M."/>
            <person name="Wu S."/>
            <person name="Pasa-Tolic L."/>
            <person name="Chaput D.L."/>
            <person name="Haridas S."/>
            <person name="Grigoriev I.V."/>
            <person name="Santelli C.M."/>
            <person name="Hansel C.M."/>
        </authorList>
    </citation>
    <scope>NUCLEOTIDE SEQUENCE [LARGE SCALE GENOMIC DNA]</scope>
    <source>
        <strain evidence="1 2">AP3s5-JAC2a</strain>
    </source>
</reference>
<evidence type="ECO:0000313" key="1">
    <source>
        <dbReference type="EMBL" id="OAF98607.1"/>
    </source>
</evidence>
<organism evidence="1 2">
    <name type="scientific">Paraphaeosphaeria sporulosa</name>
    <dbReference type="NCBI Taxonomy" id="1460663"/>
    <lineage>
        <taxon>Eukaryota</taxon>
        <taxon>Fungi</taxon>
        <taxon>Dikarya</taxon>
        <taxon>Ascomycota</taxon>
        <taxon>Pezizomycotina</taxon>
        <taxon>Dothideomycetes</taxon>
        <taxon>Pleosporomycetidae</taxon>
        <taxon>Pleosporales</taxon>
        <taxon>Massarineae</taxon>
        <taxon>Didymosphaeriaceae</taxon>
        <taxon>Paraphaeosphaeria</taxon>
    </lineage>
</organism>
<accession>A0A177BVN7</accession>
<dbReference type="InParanoid" id="A0A177BVN7"/>
<evidence type="ECO:0008006" key="3">
    <source>
        <dbReference type="Google" id="ProtNLM"/>
    </source>
</evidence>
<proteinExistence type="predicted"/>
<sequence>MDLEYFTIRLIDGTEACIKNPMFIERCLIWRPHVTYREYWRLIYHCLYLSASYCLLWSRLKEVFSVRMVAKIICFGLGDMCRGPLEWYRRTIQHSVALTMADMCTKEMLKGKGFLIIRPFRAGGFTEIKDDSIIFSAFADLESPCMKKMWDEYKRYDFLVLPEDVELLKSVS</sequence>
<dbReference type="OrthoDB" id="5230585at2759"/>
<dbReference type="RefSeq" id="XP_018028973.1">
    <property type="nucleotide sequence ID" value="XM_018179803.1"/>
</dbReference>
<dbReference type="AlphaFoldDB" id="A0A177BVN7"/>
<name>A0A177BVN7_9PLEO</name>
<dbReference type="EMBL" id="KV441565">
    <property type="protein sequence ID" value="OAF98607.1"/>
    <property type="molecule type" value="Genomic_DNA"/>
</dbReference>
<evidence type="ECO:0000313" key="2">
    <source>
        <dbReference type="Proteomes" id="UP000077069"/>
    </source>
</evidence>
<keyword evidence="2" id="KW-1185">Reference proteome</keyword>
<dbReference type="GeneID" id="28763289"/>
<protein>
    <recommendedName>
        <fullName evidence="3">SRR1-like domain-containing protein</fullName>
    </recommendedName>
</protein>
<gene>
    <name evidence="1" type="ORF">CC84DRAFT_1169979</name>
</gene>